<feature type="compositionally biased region" description="Basic and acidic residues" evidence="1">
    <location>
        <begin position="51"/>
        <end position="65"/>
    </location>
</feature>
<evidence type="ECO:0000313" key="4">
    <source>
        <dbReference type="RefSeq" id="XP_032140586.1"/>
    </source>
</evidence>
<feature type="compositionally biased region" description="Acidic residues" evidence="1">
    <location>
        <begin position="174"/>
        <end position="183"/>
    </location>
</feature>
<keyword evidence="3" id="KW-1185">Reference proteome</keyword>
<dbReference type="AlphaFoldDB" id="A0A6J3IDH2"/>
<dbReference type="CTD" id="390748"/>
<feature type="chain" id="PRO_5026939208" evidence="2">
    <location>
        <begin position="18"/>
        <end position="485"/>
    </location>
</feature>
<feature type="compositionally biased region" description="Low complexity" evidence="1">
    <location>
        <begin position="322"/>
        <end position="331"/>
    </location>
</feature>
<accession>A0A6J3IDH2</accession>
<gene>
    <name evidence="4" type="primary">PABPN1L</name>
</gene>
<evidence type="ECO:0000256" key="1">
    <source>
        <dbReference type="SAM" id="MobiDB-lite"/>
    </source>
</evidence>
<evidence type="ECO:0000313" key="3">
    <source>
        <dbReference type="Proteomes" id="UP000504640"/>
    </source>
</evidence>
<feature type="region of interest" description="Disordered" evidence="1">
    <location>
        <begin position="289"/>
        <end position="345"/>
    </location>
</feature>
<feature type="signal peptide" evidence="2">
    <location>
        <begin position="1"/>
        <end position="17"/>
    </location>
</feature>
<name>A0A6J3IDH2_SAPAP</name>
<feature type="region of interest" description="Disordered" evidence="1">
    <location>
        <begin position="386"/>
        <end position="462"/>
    </location>
</feature>
<feature type="region of interest" description="Disordered" evidence="1">
    <location>
        <begin position="148"/>
        <end position="183"/>
    </location>
</feature>
<keyword evidence="2" id="KW-0732">Signal</keyword>
<sequence length="485" mass="52025">MWCLCRVVSVPCGCCLGVNLGTDAGSRELQCGWAYAEETNQLHSASPSSRESPRGACPRDRERQGPRSQGWKLSRHSAFANGPVGAAGLWGRLKTPAGPRQVRTREEWREASPGPPSSCPSTMWPVQSCSLFPPPTQAWLQTVSSDPEAQGWGAWNKTKNSLEPEGGEGKEEREGEAEEDQDGDEGFLLSLLEQESLAEFPMPDQELEAIKMKVWAMEQAEGLPQPPGAQRREEEDAVAGQLLSPEAAGHPIPGTPEEKVEADHRSVYVGNLCLHRVCHQGLCAGRHAAGPEPLPRPRHQGAAEKNQLPWDQLHRPRGPSRTPGLQGGTLPPQQPPGQAPVQTTRAEPGTWKSLTVVLTVLIEGPAFERGTGGWVPSKPVVPHRGLGLVGSGVGARPEERGVQKSSRGPPTWPEGNGPLGEWSTHGHSHESQPRPGSGLGTGATGLQGDLGSEAWGEAEPRQFQASSGLACLALQLTHFKQKRVS</sequence>
<dbReference type="GeneID" id="116555769"/>
<organism evidence="3 4">
    <name type="scientific">Sapajus apella</name>
    <name type="common">Brown-capped capuchin</name>
    <name type="synonym">Cebus apella</name>
    <dbReference type="NCBI Taxonomy" id="9515"/>
    <lineage>
        <taxon>Eukaryota</taxon>
        <taxon>Metazoa</taxon>
        <taxon>Chordata</taxon>
        <taxon>Craniata</taxon>
        <taxon>Vertebrata</taxon>
        <taxon>Euteleostomi</taxon>
        <taxon>Mammalia</taxon>
        <taxon>Eutheria</taxon>
        <taxon>Euarchontoglires</taxon>
        <taxon>Primates</taxon>
        <taxon>Haplorrhini</taxon>
        <taxon>Platyrrhini</taxon>
        <taxon>Cebidae</taxon>
        <taxon>Cebinae</taxon>
        <taxon>Sapajus</taxon>
    </lineage>
</organism>
<feature type="region of interest" description="Disordered" evidence="1">
    <location>
        <begin position="42"/>
        <end position="121"/>
    </location>
</feature>
<dbReference type="RefSeq" id="XP_032140586.1">
    <property type="nucleotide sequence ID" value="XM_032284695.1"/>
</dbReference>
<dbReference type="Proteomes" id="UP000504640">
    <property type="component" value="Unplaced"/>
</dbReference>
<protein>
    <submittedName>
        <fullName evidence="4">Embryonic polyadenylate-binding protein 2 isoform X1</fullName>
    </submittedName>
</protein>
<evidence type="ECO:0000256" key="2">
    <source>
        <dbReference type="SAM" id="SignalP"/>
    </source>
</evidence>
<reference evidence="4" key="1">
    <citation type="submission" date="2025-08" db="UniProtKB">
        <authorList>
            <consortium name="RefSeq"/>
        </authorList>
    </citation>
    <scope>IDENTIFICATION</scope>
    <source>
        <tissue evidence="4">Blood</tissue>
    </source>
</reference>
<proteinExistence type="predicted"/>